<dbReference type="PROSITE" id="PS50928">
    <property type="entry name" value="ABC_TM1"/>
    <property type="match status" value="1"/>
</dbReference>
<evidence type="ECO:0000256" key="7">
    <source>
        <dbReference type="RuleBase" id="RU363032"/>
    </source>
</evidence>
<dbReference type="Pfam" id="PF00528">
    <property type="entry name" value="BPD_transp_1"/>
    <property type="match status" value="1"/>
</dbReference>
<keyword evidence="4 7" id="KW-0812">Transmembrane</keyword>
<dbReference type="AlphaFoldDB" id="A0A328TYU0"/>
<proteinExistence type="inferred from homology"/>
<dbReference type="InterPro" id="IPR035906">
    <property type="entry name" value="MetI-like_sf"/>
</dbReference>
<dbReference type="PANTHER" id="PTHR43744">
    <property type="entry name" value="ABC TRANSPORTER PERMEASE PROTEIN MG189-RELATED-RELATED"/>
    <property type="match status" value="1"/>
</dbReference>
<evidence type="ECO:0000256" key="2">
    <source>
        <dbReference type="ARBA" id="ARBA00022448"/>
    </source>
</evidence>
<evidence type="ECO:0000256" key="4">
    <source>
        <dbReference type="ARBA" id="ARBA00022692"/>
    </source>
</evidence>
<dbReference type="InterPro" id="IPR000515">
    <property type="entry name" value="MetI-like"/>
</dbReference>
<feature type="transmembrane region" description="Helical" evidence="7">
    <location>
        <begin position="120"/>
        <end position="140"/>
    </location>
</feature>
<evidence type="ECO:0000259" key="8">
    <source>
        <dbReference type="PROSITE" id="PS50928"/>
    </source>
</evidence>
<feature type="transmembrane region" description="Helical" evidence="7">
    <location>
        <begin position="21"/>
        <end position="48"/>
    </location>
</feature>
<dbReference type="PANTHER" id="PTHR43744:SF9">
    <property type="entry name" value="POLYGALACTURONAN_RHAMNOGALACTURONAN TRANSPORT SYSTEM PERMEASE PROTEIN YTCP"/>
    <property type="match status" value="1"/>
</dbReference>
<organism evidence="9 10">
    <name type="scientific">Paenibacillus montanisoli</name>
    <dbReference type="NCBI Taxonomy" id="2081970"/>
    <lineage>
        <taxon>Bacteria</taxon>
        <taxon>Bacillati</taxon>
        <taxon>Bacillota</taxon>
        <taxon>Bacilli</taxon>
        <taxon>Bacillales</taxon>
        <taxon>Paenibacillaceae</taxon>
        <taxon>Paenibacillus</taxon>
    </lineage>
</organism>
<dbReference type="EMBL" id="QLUW01000003">
    <property type="protein sequence ID" value="RAP74922.1"/>
    <property type="molecule type" value="Genomic_DNA"/>
</dbReference>
<accession>A0A328TYU0</accession>
<dbReference type="Proteomes" id="UP000249260">
    <property type="component" value="Unassembled WGS sequence"/>
</dbReference>
<dbReference type="RefSeq" id="WP_112883186.1">
    <property type="nucleotide sequence ID" value="NZ_QLUW01000003.1"/>
</dbReference>
<name>A0A328TYU0_9BACL</name>
<keyword evidence="10" id="KW-1185">Reference proteome</keyword>
<comment type="subcellular location">
    <subcellularLocation>
        <location evidence="1 7">Cell membrane</location>
        <topology evidence="1 7">Multi-pass membrane protein</topology>
    </subcellularLocation>
</comment>
<comment type="caution">
    <text evidence="9">The sequence shown here is derived from an EMBL/GenBank/DDBJ whole genome shotgun (WGS) entry which is preliminary data.</text>
</comment>
<evidence type="ECO:0000256" key="3">
    <source>
        <dbReference type="ARBA" id="ARBA00022475"/>
    </source>
</evidence>
<protein>
    <submittedName>
        <fullName evidence="9">Carbohydrate ABC transporter permease</fullName>
    </submittedName>
</protein>
<dbReference type="Gene3D" id="1.10.3720.10">
    <property type="entry name" value="MetI-like"/>
    <property type="match status" value="1"/>
</dbReference>
<dbReference type="GO" id="GO:0005886">
    <property type="term" value="C:plasma membrane"/>
    <property type="evidence" value="ECO:0007669"/>
    <property type="project" value="UniProtKB-SubCell"/>
</dbReference>
<evidence type="ECO:0000256" key="6">
    <source>
        <dbReference type="ARBA" id="ARBA00023136"/>
    </source>
</evidence>
<evidence type="ECO:0000256" key="5">
    <source>
        <dbReference type="ARBA" id="ARBA00022989"/>
    </source>
</evidence>
<feature type="transmembrane region" description="Helical" evidence="7">
    <location>
        <begin position="152"/>
        <end position="173"/>
    </location>
</feature>
<comment type="similarity">
    <text evidence="7">Belongs to the binding-protein-dependent transport system permease family.</text>
</comment>
<dbReference type="SUPFAM" id="SSF161098">
    <property type="entry name" value="MetI-like"/>
    <property type="match status" value="1"/>
</dbReference>
<dbReference type="CDD" id="cd06261">
    <property type="entry name" value="TM_PBP2"/>
    <property type="match status" value="1"/>
</dbReference>
<keyword evidence="5 7" id="KW-1133">Transmembrane helix</keyword>
<feature type="domain" description="ABC transmembrane type-1" evidence="8">
    <location>
        <begin position="85"/>
        <end position="293"/>
    </location>
</feature>
<keyword evidence="6 7" id="KW-0472">Membrane</keyword>
<feature type="transmembrane region" description="Helical" evidence="7">
    <location>
        <begin position="81"/>
        <end position="108"/>
    </location>
</feature>
<evidence type="ECO:0000313" key="9">
    <source>
        <dbReference type="EMBL" id="RAP74922.1"/>
    </source>
</evidence>
<gene>
    <name evidence="9" type="ORF">DL346_16100</name>
</gene>
<keyword evidence="3" id="KW-1003">Cell membrane</keyword>
<reference evidence="9 10" key="1">
    <citation type="submission" date="2018-06" db="EMBL/GenBank/DDBJ databases">
        <title>Paenibacillus montanisoli sp. nov., isolated from mountain area soil.</title>
        <authorList>
            <person name="Wu M."/>
        </authorList>
    </citation>
    <scope>NUCLEOTIDE SEQUENCE [LARGE SCALE GENOMIC DNA]</scope>
    <source>
        <strain evidence="9 10">RA17</strain>
    </source>
</reference>
<dbReference type="OrthoDB" id="9810086at2"/>
<evidence type="ECO:0000313" key="10">
    <source>
        <dbReference type="Proteomes" id="UP000249260"/>
    </source>
</evidence>
<feature type="transmembrane region" description="Helical" evidence="7">
    <location>
        <begin position="275"/>
        <end position="294"/>
    </location>
</feature>
<feature type="transmembrane region" description="Helical" evidence="7">
    <location>
        <begin position="194"/>
        <end position="220"/>
    </location>
</feature>
<evidence type="ECO:0000256" key="1">
    <source>
        <dbReference type="ARBA" id="ARBA00004651"/>
    </source>
</evidence>
<keyword evidence="2 7" id="KW-0813">Transport</keyword>
<dbReference type="GO" id="GO:0055085">
    <property type="term" value="P:transmembrane transport"/>
    <property type="evidence" value="ECO:0007669"/>
    <property type="project" value="InterPro"/>
</dbReference>
<sequence length="309" mass="34895">MQLNRREMSATERFNRISVPTNIIFSAVFILLALISVIPLIFVGIISLTSNESIEKLGYSFFPSQWSFDAYSYLWHERSSIGTATFVSVFVTVVGTIVGLFLNATMGYVLSRPTYKLKKFFTIFIFIPMLFNGGLVSSYLVNTQMLKLSNTYWALILPIAVSSFYVIIIRTFFQTTIPDSIIESAKIDGASQMRIFFSIVLPISLPVLATIGLFLSFGYWNDWFSAMLYIQSSHQELYPLQYVLISIEKNMEFLSRSAQYMSPDSSGSKLPSESMRMAIVMLVVIPIALSYPFFQKYFISGLTIGAVKG</sequence>